<protein>
    <submittedName>
        <fullName evidence="2">Thiol methyltransferase protein</fullName>
    </submittedName>
</protein>
<comment type="caution">
    <text evidence="2">The sequence shown here is derived from an EMBL/GenBank/DDBJ whole genome shotgun (WGS) entry which is preliminary data.</text>
</comment>
<dbReference type="GO" id="GO:0008168">
    <property type="term" value="F:methyltransferase activity"/>
    <property type="evidence" value="ECO:0007669"/>
    <property type="project" value="UniProtKB-KW"/>
</dbReference>
<keyword evidence="2" id="KW-0808">Transferase</keyword>
<feature type="compositionally biased region" description="Low complexity" evidence="1">
    <location>
        <begin position="18"/>
        <end position="29"/>
    </location>
</feature>
<proteinExistence type="predicted"/>
<reference evidence="2 3" key="1">
    <citation type="submission" date="2016-10" db="EMBL/GenBank/DDBJ databases">
        <title>Proteomics and genomics reveal pathogen-plant mechanisms compatible with a hemibiotrophic lifestyle of Diplodia corticola.</title>
        <authorList>
            <person name="Fernandes I."/>
            <person name="De Jonge R."/>
            <person name="Van De Peer Y."/>
            <person name="Devreese B."/>
            <person name="Alves A."/>
            <person name="Esteves A.C."/>
        </authorList>
    </citation>
    <scope>NUCLEOTIDE SEQUENCE [LARGE SCALE GENOMIC DNA]</scope>
    <source>
        <strain evidence="2 3">CBS 112549</strain>
    </source>
</reference>
<dbReference type="Proteomes" id="UP000183809">
    <property type="component" value="Unassembled WGS sequence"/>
</dbReference>
<accession>A0A1J9RXU1</accession>
<dbReference type="GeneID" id="31014652"/>
<evidence type="ECO:0000313" key="3">
    <source>
        <dbReference type="Proteomes" id="UP000183809"/>
    </source>
</evidence>
<keyword evidence="3" id="KW-1185">Reference proteome</keyword>
<feature type="compositionally biased region" description="Low complexity" evidence="1">
    <location>
        <begin position="78"/>
        <end position="91"/>
    </location>
</feature>
<dbReference type="GO" id="GO:0032259">
    <property type="term" value="P:methylation"/>
    <property type="evidence" value="ECO:0007669"/>
    <property type="project" value="UniProtKB-KW"/>
</dbReference>
<feature type="region of interest" description="Disordered" evidence="1">
    <location>
        <begin position="1"/>
        <end position="29"/>
    </location>
</feature>
<dbReference type="RefSeq" id="XP_020129443.1">
    <property type="nucleotide sequence ID" value="XM_020274391.1"/>
</dbReference>
<gene>
    <name evidence="2" type="ORF">BKCO1_32000109</name>
</gene>
<evidence type="ECO:0000256" key="1">
    <source>
        <dbReference type="SAM" id="MobiDB-lite"/>
    </source>
</evidence>
<dbReference type="EMBL" id="MNUE01000032">
    <property type="protein sequence ID" value="OJD33183.1"/>
    <property type="molecule type" value="Genomic_DNA"/>
</dbReference>
<name>A0A1J9RXU1_9PEZI</name>
<dbReference type="AlphaFoldDB" id="A0A1J9RXU1"/>
<feature type="region of interest" description="Disordered" evidence="1">
    <location>
        <begin position="41"/>
        <end position="110"/>
    </location>
</feature>
<dbReference type="OrthoDB" id="4157208at2759"/>
<sequence>MDPAGDRQQRPTFPGFASQVSSASQSSSSLSTLASPSVFAVSGATSQQAQSHAGVPMPPSSPVPQSNFFGSLPPGNMAAAQAAQVQRAPQQVSRTASVDYQPNRDGAGRTAQETAAYLNEYSLVAEAAKRAQMAVLMRDMEGVELS</sequence>
<evidence type="ECO:0000313" key="2">
    <source>
        <dbReference type="EMBL" id="OJD33183.1"/>
    </source>
</evidence>
<organism evidence="2 3">
    <name type="scientific">Diplodia corticola</name>
    <dbReference type="NCBI Taxonomy" id="236234"/>
    <lineage>
        <taxon>Eukaryota</taxon>
        <taxon>Fungi</taxon>
        <taxon>Dikarya</taxon>
        <taxon>Ascomycota</taxon>
        <taxon>Pezizomycotina</taxon>
        <taxon>Dothideomycetes</taxon>
        <taxon>Dothideomycetes incertae sedis</taxon>
        <taxon>Botryosphaeriales</taxon>
        <taxon>Botryosphaeriaceae</taxon>
        <taxon>Diplodia</taxon>
    </lineage>
</organism>
<keyword evidence="2" id="KW-0489">Methyltransferase</keyword>